<dbReference type="KEGG" id="rsu:NHU_03179"/>
<dbReference type="PATRIC" id="fig|35806.4.peg.3268"/>
<dbReference type="GO" id="GO:0016491">
    <property type="term" value="F:oxidoreductase activity"/>
    <property type="evidence" value="ECO:0007669"/>
    <property type="project" value="InterPro"/>
</dbReference>
<dbReference type="InterPro" id="IPR036291">
    <property type="entry name" value="NAD(P)-bd_dom_sf"/>
</dbReference>
<dbReference type="InterPro" id="IPR013154">
    <property type="entry name" value="ADH-like_N"/>
</dbReference>
<evidence type="ECO:0000259" key="1">
    <source>
        <dbReference type="SMART" id="SM00829"/>
    </source>
</evidence>
<dbReference type="InterPro" id="IPR011032">
    <property type="entry name" value="GroES-like_sf"/>
</dbReference>
<dbReference type="Gene3D" id="3.40.50.720">
    <property type="entry name" value="NAD(P)-binding Rossmann-like Domain"/>
    <property type="match status" value="1"/>
</dbReference>
<organism evidence="2 3">
    <name type="scientific">Rhodovulum sulfidophilum</name>
    <name type="common">Rhodobacter sulfidophilus</name>
    <dbReference type="NCBI Taxonomy" id="35806"/>
    <lineage>
        <taxon>Bacteria</taxon>
        <taxon>Pseudomonadati</taxon>
        <taxon>Pseudomonadota</taxon>
        <taxon>Alphaproteobacteria</taxon>
        <taxon>Rhodobacterales</taxon>
        <taxon>Paracoccaceae</taxon>
        <taxon>Rhodovulum</taxon>
    </lineage>
</organism>
<dbReference type="CDD" id="cd08241">
    <property type="entry name" value="QOR1"/>
    <property type="match status" value="1"/>
</dbReference>
<reference evidence="2 3" key="1">
    <citation type="submission" date="2015-02" db="EMBL/GenBank/DDBJ databases">
        <title>Genome sequene of Rhodovulum sulfidophilum DSM 2351.</title>
        <authorList>
            <person name="Nagao N."/>
        </authorList>
    </citation>
    <scope>NUCLEOTIDE SEQUENCE [LARGE SCALE GENOMIC DNA]</scope>
    <source>
        <strain evidence="2 3">DSM 2351</strain>
    </source>
</reference>
<evidence type="ECO:0000313" key="3">
    <source>
        <dbReference type="Proteomes" id="UP000064912"/>
    </source>
</evidence>
<dbReference type="EMBL" id="AP014800">
    <property type="protein sequence ID" value="BAQ70322.1"/>
    <property type="molecule type" value="Genomic_DNA"/>
</dbReference>
<name>A0A0D6B5E2_RHOSU</name>
<proteinExistence type="predicted"/>
<protein>
    <submittedName>
        <fullName evidence="2">Oxidoreductase, zinc-binding dehydrogenase family</fullName>
    </submittedName>
</protein>
<accession>A0A0D6B5E2</accession>
<dbReference type="InterPro" id="IPR051397">
    <property type="entry name" value="Zn-ADH-like_protein"/>
</dbReference>
<sequence>MRLFQLERIGEPPRLTETACPAPAAGEVRVRIAACGLNFADLLTIEGRYQERPALPVTLGMELAGTVEALGEGVDPRLAGTRVAVFAGAGGLAEAGCFPAARCLPLPDDMSFVEAAGFQIAYGTSHVALSHKARLAPGETLLVTGAAGGVGLTAVEIGKAMGATVIACARGADRLEVARAAGADHLVDSDQGDLRAAVLALGGADVVYDPVGGPLFAEAMRACNPDGRLLTIGFASGEVPQIKANHLLVKNLSVIGLYWGGYLSFRPEILTDSLATLFRWHAEGRLHPHVSHVLPLERTAEGLDLLRRRKATGKVVIAME</sequence>
<dbReference type="PANTHER" id="PTHR43677">
    <property type="entry name" value="SHORT-CHAIN DEHYDROGENASE/REDUCTASE"/>
    <property type="match status" value="1"/>
</dbReference>
<dbReference type="SUPFAM" id="SSF51735">
    <property type="entry name" value="NAD(P)-binding Rossmann-fold domains"/>
    <property type="match status" value="1"/>
</dbReference>
<dbReference type="Gene3D" id="3.90.180.10">
    <property type="entry name" value="Medium-chain alcohol dehydrogenases, catalytic domain"/>
    <property type="match status" value="1"/>
</dbReference>
<dbReference type="eggNOG" id="COG0604">
    <property type="taxonomic scope" value="Bacteria"/>
</dbReference>
<feature type="domain" description="Enoyl reductase (ER)" evidence="1">
    <location>
        <begin position="10"/>
        <end position="317"/>
    </location>
</feature>
<dbReference type="AlphaFoldDB" id="A0A0D6B5E2"/>
<evidence type="ECO:0000313" key="2">
    <source>
        <dbReference type="EMBL" id="BAQ70322.1"/>
    </source>
</evidence>
<dbReference type="InterPro" id="IPR013149">
    <property type="entry name" value="ADH-like_C"/>
</dbReference>
<dbReference type="PANTHER" id="PTHR43677:SF4">
    <property type="entry name" value="QUINONE OXIDOREDUCTASE-LIKE PROTEIN 2"/>
    <property type="match status" value="1"/>
</dbReference>
<gene>
    <name evidence="2" type="ORF">NHU_03179</name>
</gene>
<dbReference type="SMART" id="SM00829">
    <property type="entry name" value="PKS_ER"/>
    <property type="match status" value="1"/>
</dbReference>
<dbReference type="Proteomes" id="UP000064912">
    <property type="component" value="Chromosome"/>
</dbReference>
<dbReference type="Pfam" id="PF00107">
    <property type="entry name" value="ADH_zinc_N"/>
    <property type="match status" value="1"/>
</dbReference>
<dbReference type="InterPro" id="IPR020843">
    <property type="entry name" value="ER"/>
</dbReference>
<dbReference type="SUPFAM" id="SSF50129">
    <property type="entry name" value="GroES-like"/>
    <property type="match status" value="1"/>
</dbReference>
<dbReference type="Pfam" id="PF08240">
    <property type="entry name" value="ADH_N"/>
    <property type="match status" value="1"/>
</dbReference>